<proteinExistence type="predicted"/>
<evidence type="ECO:0000313" key="1">
    <source>
        <dbReference type="EMBL" id="CAD7005538.1"/>
    </source>
</evidence>
<organism evidence="1 2">
    <name type="scientific">Ceratitis capitata</name>
    <name type="common">Mediterranean fruit fly</name>
    <name type="synonym">Tephritis capitata</name>
    <dbReference type="NCBI Taxonomy" id="7213"/>
    <lineage>
        <taxon>Eukaryota</taxon>
        <taxon>Metazoa</taxon>
        <taxon>Ecdysozoa</taxon>
        <taxon>Arthropoda</taxon>
        <taxon>Hexapoda</taxon>
        <taxon>Insecta</taxon>
        <taxon>Pterygota</taxon>
        <taxon>Neoptera</taxon>
        <taxon>Endopterygota</taxon>
        <taxon>Diptera</taxon>
        <taxon>Brachycera</taxon>
        <taxon>Muscomorpha</taxon>
        <taxon>Tephritoidea</taxon>
        <taxon>Tephritidae</taxon>
        <taxon>Ceratitis</taxon>
        <taxon>Ceratitis</taxon>
    </lineage>
</organism>
<feature type="non-terminal residue" evidence="1">
    <location>
        <position position="1"/>
    </location>
</feature>
<dbReference type="EMBL" id="CAJHJT010000034">
    <property type="protein sequence ID" value="CAD7005538.1"/>
    <property type="molecule type" value="Genomic_DNA"/>
</dbReference>
<comment type="caution">
    <text evidence="1">The sequence shown here is derived from an EMBL/GenBank/DDBJ whole genome shotgun (WGS) entry which is preliminary data.</text>
</comment>
<dbReference type="AlphaFoldDB" id="A0A811V4S2"/>
<reference evidence="1" key="1">
    <citation type="submission" date="2020-11" db="EMBL/GenBank/DDBJ databases">
        <authorList>
            <person name="Whitehead M."/>
        </authorList>
    </citation>
    <scope>NUCLEOTIDE SEQUENCE</scope>
    <source>
        <strain evidence="1">EGII</strain>
    </source>
</reference>
<keyword evidence="2" id="KW-1185">Reference proteome</keyword>
<protein>
    <submittedName>
        <fullName evidence="1">(Mediterranean fruit fly) hypothetical protein</fullName>
    </submittedName>
</protein>
<name>A0A811V4S2_CERCA</name>
<dbReference type="Proteomes" id="UP000606786">
    <property type="component" value="Unassembled WGS sequence"/>
</dbReference>
<sequence>MQQLMGRTEQNSERGVKAAKRMQRIKRIRDCKATIASNSPSPGCPRVHRIEC</sequence>
<accession>A0A811V4S2</accession>
<evidence type="ECO:0000313" key="2">
    <source>
        <dbReference type="Proteomes" id="UP000606786"/>
    </source>
</evidence>
<gene>
    <name evidence="1" type="ORF">CCAP1982_LOCUS13898</name>
</gene>